<dbReference type="EMBL" id="JYDW01000159">
    <property type="protein sequence ID" value="KRZ53618.1"/>
    <property type="molecule type" value="Genomic_DNA"/>
</dbReference>
<keyword evidence="2" id="KW-1185">Reference proteome</keyword>
<dbReference type="Proteomes" id="UP000054721">
    <property type="component" value="Unassembled WGS sequence"/>
</dbReference>
<dbReference type="OrthoDB" id="10406570at2759"/>
<gene>
    <name evidence="1" type="ORF">T02_5396</name>
</gene>
<reference evidence="1 2" key="1">
    <citation type="submission" date="2015-05" db="EMBL/GenBank/DDBJ databases">
        <title>Evolution of Trichinella species and genotypes.</title>
        <authorList>
            <person name="Korhonen P.K."/>
            <person name="Edoardo P."/>
            <person name="Giuseppe L.R."/>
            <person name="Gasser R.B."/>
        </authorList>
    </citation>
    <scope>NUCLEOTIDE SEQUENCE [LARGE SCALE GENOMIC DNA]</scope>
    <source>
        <strain evidence="1">ISS10</strain>
    </source>
</reference>
<protein>
    <submittedName>
        <fullName evidence="1">Uncharacterized protein</fullName>
    </submittedName>
</protein>
<organism evidence="1 2">
    <name type="scientific">Trichinella nativa</name>
    <dbReference type="NCBI Taxonomy" id="6335"/>
    <lineage>
        <taxon>Eukaryota</taxon>
        <taxon>Metazoa</taxon>
        <taxon>Ecdysozoa</taxon>
        <taxon>Nematoda</taxon>
        <taxon>Enoplea</taxon>
        <taxon>Dorylaimia</taxon>
        <taxon>Trichinellida</taxon>
        <taxon>Trichinellidae</taxon>
        <taxon>Trichinella</taxon>
    </lineage>
</organism>
<name>A0A0V1L2Y3_9BILA</name>
<evidence type="ECO:0000313" key="2">
    <source>
        <dbReference type="Proteomes" id="UP000054721"/>
    </source>
</evidence>
<dbReference type="AlphaFoldDB" id="A0A0V1L2Y3"/>
<proteinExistence type="predicted"/>
<accession>A0A0V1L2Y3</accession>
<comment type="caution">
    <text evidence="1">The sequence shown here is derived from an EMBL/GenBank/DDBJ whole genome shotgun (WGS) entry which is preliminary data.</text>
</comment>
<evidence type="ECO:0000313" key="1">
    <source>
        <dbReference type="EMBL" id="KRZ53618.1"/>
    </source>
</evidence>
<sequence>MSADIFSVHSAEEVGGTLLFRSPWLCGGELCLPAAFAQQETLPFTCAVDLEVKGMMFCHSFPETAFFYVKNPLAAQPCCSPAVPHASTLGKFKSGSQPRATCLPLRFPLKITTQNGSLNIIHPISSAHTVVSLLQ</sequence>